<accession>X1QRR9</accession>
<dbReference type="Pfam" id="PF13181">
    <property type="entry name" value="TPR_8"/>
    <property type="match status" value="1"/>
</dbReference>
<comment type="caution">
    <text evidence="3">The sequence shown here is derived from an EMBL/GenBank/DDBJ whole genome shotgun (WGS) entry which is preliminary data.</text>
</comment>
<dbReference type="PANTHER" id="PTHR44858">
    <property type="entry name" value="TETRATRICOPEPTIDE REPEAT PROTEIN 6"/>
    <property type="match status" value="1"/>
</dbReference>
<dbReference type="SMART" id="SM00028">
    <property type="entry name" value="TPR"/>
    <property type="match status" value="3"/>
</dbReference>
<dbReference type="InterPro" id="IPR011990">
    <property type="entry name" value="TPR-like_helical_dom_sf"/>
</dbReference>
<keyword evidence="2" id="KW-0802">TPR repeat</keyword>
<dbReference type="PANTHER" id="PTHR44858:SF1">
    <property type="entry name" value="UDP-N-ACETYLGLUCOSAMINE--PEPTIDE N-ACETYLGLUCOSAMINYLTRANSFERASE SPINDLY-RELATED"/>
    <property type="match status" value="1"/>
</dbReference>
<dbReference type="InterPro" id="IPR050498">
    <property type="entry name" value="Ycf3"/>
</dbReference>
<dbReference type="SUPFAM" id="SSF48452">
    <property type="entry name" value="TPR-like"/>
    <property type="match status" value="1"/>
</dbReference>
<name>X1QRR9_9ZZZZ</name>
<proteinExistence type="predicted"/>
<reference evidence="3" key="1">
    <citation type="journal article" date="2014" name="Front. Microbiol.">
        <title>High frequency of phylogenetically diverse reductive dehalogenase-homologous genes in deep subseafloor sedimentary metagenomes.</title>
        <authorList>
            <person name="Kawai M."/>
            <person name="Futagami T."/>
            <person name="Toyoda A."/>
            <person name="Takaki Y."/>
            <person name="Nishi S."/>
            <person name="Hori S."/>
            <person name="Arai W."/>
            <person name="Tsubouchi T."/>
            <person name="Morono Y."/>
            <person name="Uchiyama I."/>
            <person name="Ito T."/>
            <person name="Fujiyama A."/>
            <person name="Inagaki F."/>
            <person name="Takami H."/>
        </authorList>
    </citation>
    <scope>NUCLEOTIDE SEQUENCE</scope>
    <source>
        <strain evidence="3">Expedition CK06-06</strain>
    </source>
</reference>
<dbReference type="EMBL" id="BARV01034176">
    <property type="protein sequence ID" value="GAI57481.1"/>
    <property type="molecule type" value="Genomic_DNA"/>
</dbReference>
<feature type="non-terminal residue" evidence="3">
    <location>
        <position position="1"/>
    </location>
</feature>
<sequence length="243" mass="28321">QAMNNCNTVINLDSKNSDAYLIRSEIYKKNLDYVSAINDISKIILIEPENFRMYYIRGTYYQEFNQHGNAINDFNKVISMNDKDPDAYFKRAKSYEEIMNYEAATKDYKTITTLSEFDMKARKLLQEAKDRLFEINRESDKPIIVLEDMIIIDESIIQVGGDKDEIVLKGVIEDQSDLEFLKINEKDVHFEGDKSNFEFLANVEITDLDQIIISARDVYENQETSVYTIKRTETNTPIIRIIA</sequence>
<protein>
    <submittedName>
        <fullName evidence="3">Uncharacterized protein</fullName>
    </submittedName>
</protein>
<organism evidence="3">
    <name type="scientific">marine sediment metagenome</name>
    <dbReference type="NCBI Taxonomy" id="412755"/>
    <lineage>
        <taxon>unclassified sequences</taxon>
        <taxon>metagenomes</taxon>
        <taxon>ecological metagenomes</taxon>
    </lineage>
</organism>
<feature type="non-terminal residue" evidence="3">
    <location>
        <position position="243"/>
    </location>
</feature>
<dbReference type="InterPro" id="IPR019734">
    <property type="entry name" value="TPR_rpt"/>
</dbReference>
<dbReference type="PROSITE" id="PS50005">
    <property type="entry name" value="TPR"/>
    <property type="match status" value="2"/>
</dbReference>
<evidence type="ECO:0000256" key="1">
    <source>
        <dbReference type="ARBA" id="ARBA00022737"/>
    </source>
</evidence>
<dbReference type="AlphaFoldDB" id="X1QRR9"/>
<keyword evidence="1" id="KW-0677">Repeat</keyword>
<evidence type="ECO:0000313" key="3">
    <source>
        <dbReference type="EMBL" id="GAI57481.1"/>
    </source>
</evidence>
<gene>
    <name evidence="3" type="ORF">S06H3_53582</name>
</gene>
<dbReference type="Gene3D" id="1.25.40.10">
    <property type="entry name" value="Tetratricopeptide repeat domain"/>
    <property type="match status" value="2"/>
</dbReference>
<evidence type="ECO:0000256" key="2">
    <source>
        <dbReference type="ARBA" id="ARBA00022803"/>
    </source>
</evidence>